<comment type="caution">
    <text evidence="11">The sequence shown here is derived from an EMBL/GenBank/DDBJ whole genome shotgun (WGS) entry which is preliminary data.</text>
</comment>
<evidence type="ECO:0000256" key="8">
    <source>
        <dbReference type="SAM" id="Phobius"/>
    </source>
</evidence>
<dbReference type="InParanoid" id="A0A401GEH6"/>
<comment type="subcellular location">
    <subcellularLocation>
        <location evidence="1">Membrane</location>
    </subcellularLocation>
</comment>
<reference evidence="11 12" key="1">
    <citation type="journal article" date="2018" name="Sci. Rep.">
        <title>Genome sequence of the cauliflower mushroom Sparassis crispa (Hanabiratake) and its association with beneficial usage.</title>
        <authorList>
            <person name="Kiyama R."/>
            <person name="Furutani Y."/>
            <person name="Kawaguchi K."/>
            <person name="Nakanishi T."/>
        </authorList>
    </citation>
    <scope>NUCLEOTIDE SEQUENCE [LARGE SCALE GENOMIC DNA]</scope>
</reference>
<evidence type="ECO:0000256" key="2">
    <source>
        <dbReference type="ARBA" id="ARBA00022448"/>
    </source>
</evidence>
<dbReference type="CDD" id="cd08760">
    <property type="entry name" value="Cyt_b561_FRRS1_like"/>
    <property type="match status" value="1"/>
</dbReference>
<dbReference type="AlphaFoldDB" id="A0A401GEH6"/>
<feature type="domain" description="Cytochrome b561" evidence="10">
    <location>
        <begin position="176"/>
        <end position="385"/>
    </location>
</feature>
<dbReference type="Proteomes" id="UP000287166">
    <property type="component" value="Unassembled WGS sequence"/>
</dbReference>
<protein>
    <recommendedName>
        <fullName evidence="10">Cytochrome b561 domain-containing protein</fullName>
    </recommendedName>
</protein>
<evidence type="ECO:0000256" key="9">
    <source>
        <dbReference type="SAM" id="SignalP"/>
    </source>
</evidence>
<dbReference type="PANTHER" id="PTHR47797">
    <property type="entry name" value="DEHYDROGENASE, PUTATIVE (AFU_ORTHOLOGUE AFUA_8G05805)-RELATED"/>
    <property type="match status" value="1"/>
</dbReference>
<keyword evidence="12" id="KW-1185">Reference proteome</keyword>
<sequence>MRAFLVLLSGLFCTGATWAQTLGSRAANPDFTGDIACTDVMCISALVNGSTVQYVLQTTNAAPLGYMAIGLGTVMAKSPMVVMWSNSDGTITLSQRESSSHAMPTVVANPPFTATSDPNLSSLSGSNEKFAYTMPLNSSATTQKIIYAFGTENPGSSSASASIAQHIFASTLQLNLAQPVSAASLANFTDPVTNSPSGGTVTLGLLPFEKLIVAHGIICVIGFLVLLPAGALLARYFRTFTTKWFKAHWIVQFAFGGVIILVGWGLGIAAVQQSFSGHFSDDHKKWGLALFVLYILQIVLGAVIHYWKPGFFLLGGRRPIQNYFHAVFGLVIIGLSFYQVRTGYRDEWEISTGRGISNAANIVWYIWIVLLPVLYLAGLALLPRQFKQERVTKPDPSASYMDLGAVPMTKRNEDYRIVEQPRLGGEGYGDDEPVGQWSR</sequence>
<dbReference type="RefSeq" id="XP_027611438.1">
    <property type="nucleotide sequence ID" value="XM_027755637.1"/>
</dbReference>
<feature type="transmembrane region" description="Helical" evidence="8">
    <location>
        <begin position="323"/>
        <end position="342"/>
    </location>
</feature>
<dbReference type="Pfam" id="PF16010">
    <property type="entry name" value="CDH-cyt"/>
    <property type="match status" value="1"/>
</dbReference>
<dbReference type="Gene3D" id="1.20.120.1770">
    <property type="match status" value="1"/>
</dbReference>
<keyword evidence="2" id="KW-0813">Transport</keyword>
<dbReference type="GO" id="GO:0016020">
    <property type="term" value="C:membrane"/>
    <property type="evidence" value="ECO:0007669"/>
    <property type="project" value="UniProtKB-SubCell"/>
</dbReference>
<keyword evidence="5 8" id="KW-1133">Transmembrane helix</keyword>
<keyword evidence="6 8" id="KW-0472">Membrane</keyword>
<dbReference type="InterPro" id="IPR006593">
    <property type="entry name" value="Cyt_b561/ferric_Rdtase_TM"/>
</dbReference>
<accession>A0A401GEH6</accession>
<feature type="region of interest" description="Disordered" evidence="7">
    <location>
        <begin position="420"/>
        <end position="439"/>
    </location>
</feature>
<feature type="chain" id="PRO_5019432572" description="Cytochrome b561 domain-containing protein" evidence="9">
    <location>
        <begin position="20"/>
        <end position="439"/>
    </location>
</feature>
<dbReference type="GeneID" id="38777442"/>
<evidence type="ECO:0000256" key="1">
    <source>
        <dbReference type="ARBA" id="ARBA00004370"/>
    </source>
</evidence>
<evidence type="ECO:0000256" key="5">
    <source>
        <dbReference type="ARBA" id="ARBA00022989"/>
    </source>
</evidence>
<evidence type="ECO:0000313" key="12">
    <source>
        <dbReference type="Proteomes" id="UP000287166"/>
    </source>
</evidence>
<keyword evidence="9" id="KW-0732">Signal</keyword>
<dbReference type="SUPFAM" id="SSF49344">
    <property type="entry name" value="CBD9-like"/>
    <property type="match status" value="1"/>
</dbReference>
<dbReference type="Gene3D" id="2.60.40.1210">
    <property type="entry name" value="Cellobiose dehydrogenase, cytochrome domain"/>
    <property type="match status" value="1"/>
</dbReference>
<dbReference type="Pfam" id="PF03188">
    <property type="entry name" value="Cytochrom_B561"/>
    <property type="match status" value="1"/>
</dbReference>
<dbReference type="InterPro" id="IPR015920">
    <property type="entry name" value="Cellobiose_DH-like_cyt"/>
</dbReference>
<evidence type="ECO:0000256" key="3">
    <source>
        <dbReference type="ARBA" id="ARBA00022692"/>
    </source>
</evidence>
<dbReference type="SMART" id="SM00665">
    <property type="entry name" value="B561"/>
    <property type="match status" value="1"/>
</dbReference>
<organism evidence="11 12">
    <name type="scientific">Sparassis crispa</name>
    <dbReference type="NCBI Taxonomy" id="139825"/>
    <lineage>
        <taxon>Eukaryota</taxon>
        <taxon>Fungi</taxon>
        <taxon>Dikarya</taxon>
        <taxon>Basidiomycota</taxon>
        <taxon>Agaricomycotina</taxon>
        <taxon>Agaricomycetes</taxon>
        <taxon>Polyporales</taxon>
        <taxon>Sparassidaceae</taxon>
        <taxon>Sparassis</taxon>
    </lineage>
</organism>
<dbReference type="SMART" id="SM00664">
    <property type="entry name" value="DoH"/>
    <property type="match status" value="1"/>
</dbReference>
<dbReference type="InterPro" id="IPR005018">
    <property type="entry name" value="DOMON_domain"/>
</dbReference>
<dbReference type="CDD" id="cd09630">
    <property type="entry name" value="CDH_like_cytochrome"/>
    <property type="match status" value="1"/>
</dbReference>
<keyword evidence="4" id="KW-0249">Electron transport</keyword>
<keyword evidence="3 8" id="KW-0812">Transmembrane</keyword>
<feature type="transmembrane region" description="Helical" evidence="8">
    <location>
        <begin position="249"/>
        <end position="271"/>
    </location>
</feature>
<feature type="signal peptide" evidence="9">
    <location>
        <begin position="1"/>
        <end position="19"/>
    </location>
</feature>
<dbReference type="PROSITE" id="PS50939">
    <property type="entry name" value="CYTOCHROME_B561"/>
    <property type="match status" value="1"/>
</dbReference>
<evidence type="ECO:0000259" key="10">
    <source>
        <dbReference type="PROSITE" id="PS50939"/>
    </source>
</evidence>
<evidence type="ECO:0000313" key="11">
    <source>
        <dbReference type="EMBL" id="GBE80525.1"/>
    </source>
</evidence>
<proteinExistence type="predicted"/>
<feature type="transmembrane region" description="Helical" evidence="8">
    <location>
        <begin position="286"/>
        <end position="307"/>
    </location>
</feature>
<evidence type="ECO:0000256" key="4">
    <source>
        <dbReference type="ARBA" id="ARBA00022982"/>
    </source>
</evidence>
<evidence type="ECO:0000256" key="7">
    <source>
        <dbReference type="SAM" id="MobiDB-lite"/>
    </source>
</evidence>
<dbReference type="OrthoDB" id="19261at2759"/>
<feature type="transmembrane region" description="Helical" evidence="8">
    <location>
        <begin position="362"/>
        <end position="382"/>
    </location>
</feature>
<gene>
    <name evidence="11" type="ORF">SCP_0302400</name>
</gene>
<name>A0A401GEH6_9APHY</name>
<dbReference type="STRING" id="139825.A0A401GEH6"/>
<dbReference type="PANTHER" id="PTHR47797:SF3">
    <property type="entry name" value="CYTOCHROME B561 DOMAIN-CONTAINING PROTEIN"/>
    <property type="match status" value="1"/>
</dbReference>
<dbReference type="EMBL" id="BFAD01000003">
    <property type="protein sequence ID" value="GBE80525.1"/>
    <property type="molecule type" value="Genomic_DNA"/>
</dbReference>
<feature type="transmembrane region" description="Helical" evidence="8">
    <location>
        <begin position="212"/>
        <end position="237"/>
    </location>
</feature>
<evidence type="ECO:0000256" key="6">
    <source>
        <dbReference type="ARBA" id="ARBA00023136"/>
    </source>
</evidence>